<dbReference type="PANTHER" id="PTHR32309:SF13">
    <property type="entry name" value="FERRIC ENTEROBACTIN TRANSPORT PROTEIN FEPE"/>
    <property type="match status" value="1"/>
</dbReference>
<comment type="function">
    <text evidence="12">Involved in the regulation of capsular polysaccharide biosynthesis. Autophosphorylation of CpsD attenuates its activity and reduces the level of encapsulation. May be part of a complex that directs the coordinated polymerization and export to the cell surface of the capsular polysaccharide.</text>
</comment>
<evidence type="ECO:0000256" key="1">
    <source>
        <dbReference type="ARBA" id="ARBA00005132"/>
    </source>
</evidence>
<evidence type="ECO:0000256" key="7">
    <source>
        <dbReference type="ARBA" id="ARBA00022777"/>
    </source>
</evidence>
<comment type="similarity">
    <text evidence="2">Belongs to the CpsD/CapB family.</text>
</comment>
<evidence type="ECO:0000256" key="5">
    <source>
        <dbReference type="ARBA" id="ARBA00022679"/>
    </source>
</evidence>
<keyword evidence="5" id="KW-0808">Transferase</keyword>
<organism evidence="15 16">
    <name type="scientific">Fundicoccus culcitae</name>
    <dbReference type="NCBI Taxonomy" id="2969821"/>
    <lineage>
        <taxon>Bacteria</taxon>
        <taxon>Bacillati</taxon>
        <taxon>Bacillota</taxon>
        <taxon>Bacilli</taxon>
        <taxon>Lactobacillales</taxon>
        <taxon>Aerococcaceae</taxon>
        <taxon>Fundicoccus</taxon>
    </lineage>
</organism>
<dbReference type="InterPro" id="IPR025669">
    <property type="entry name" value="AAA_dom"/>
</dbReference>
<keyword evidence="9" id="KW-0972">Capsule biogenesis/degradation</keyword>
<evidence type="ECO:0000259" key="14">
    <source>
        <dbReference type="Pfam" id="PF13614"/>
    </source>
</evidence>
<dbReference type="EC" id="2.7.10.2" evidence="3"/>
<evidence type="ECO:0000256" key="4">
    <source>
        <dbReference type="ARBA" id="ARBA00019200"/>
    </source>
</evidence>
<comment type="pathway">
    <text evidence="1">Capsule biogenesis; capsule polysaccharide biosynthesis.</text>
</comment>
<feature type="domain" description="AAA" evidence="14">
    <location>
        <begin position="49"/>
        <end position="209"/>
    </location>
</feature>
<dbReference type="InterPro" id="IPR050445">
    <property type="entry name" value="Bact_polysacc_biosynth/exp"/>
</dbReference>
<keyword evidence="16" id="KW-1185">Reference proteome</keyword>
<dbReference type="NCBIfam" id="TIGR01007">
    <property type="entry name" value="eps_fam"/>
    <property type="match status" value="1"/>
</dbReference>
<keyword evidence="10" id="KW-0829">Tyrosine-protein kinase</keyword>
<dbReference type="GO" id="GO:0016301">
    <property type="term" value="F:kinase activity"/>
    <property type="evidence" value="ECO:0007669"/>
    <property type="project" value="UniProtKB-KW"/>
</dbReference>
<dbReference type="InterPro" id="IPR027417">
    <property type="entry name" value="P-loop_NTPase"/>
</dbReference>
<dbReference type="RefSeq" id="WP_313794739.1">
    <property type="nucleotide sequence ID" value="NZ_CP102453.1"/>
</dbReference>
<dbReference type="Proteomes" id="UP001315967">
    <property type="component" value="Chromosome"/>
</dbReference>
<keyword evidence="6" id="KW-0547">Nucleotide-binding</keyword>
<proteinExistence type="inferred from homology"/>
<evidence type="ECO:0000256" key="13">
    <source>
        <dbReference type="ARBA" id="ARBA00051245"/>
    </source>
</evidence>
<reference evidence="15 16" key="1">
    <citation type="submission" date="2022-08" db="EMBL/GenBank/DDBJ databases">
        <title>Aerococcaceae sp. nov isolated from spoiled eye mask.</title>
        <authorList>
            <person name="Zhou G."/>
            <person name="Xie X.-B."/>
            <person name="Shi Q.-S."/>
            <person name="Wang Y.-S."/>
            <person name="Wen X."/>
            <person name="Peng H."/>
            <person name="Yang X.-J."/>
            <person name="Tao H.-B."/>
            <person name="Huang X.-M."/>
        </authorList>
    </citation>
    <scope>NUCLEOTIDE SEQUENCE [LARGE SCALE GENOMIC DNA]</scope>
    <source>
        <strain evidence="16">DM20194951</strain>
    </source>
</reference>
<gene>
    <name evidence="15" type="ORF">NRE15_06290</name>
</gene>
<evidence type="ECO:0000256" key="11">
    <source>
        <dbReference type="ARBA" id="ARBA00023169"/>
    </source>
</evidence>
<evidence type="ECO:0000256" key="10">
    <source>
        <dbReference type="ARBA" id="ARBA00023137"/>
    </source>
</evidence>
<dbReference type="CDD" id="cd05387">
    <property type="entry name" value="BY-kinase"/>
    <property type="match status" value="1"/>
</dbReference>
<dbReference type="EMBL" id="CP102453">
    <property type="protein sequence ID" value="UUX35249.1"/>
    <property type="molecule type" value="Genomic_DNA"/>
</dbReference>
<dbReference type="Gene3D" id="3.40.50.300">
    <property type="entry name" value="P-loop containing nucleotide triphosphate hydrolases"/>
    <property type="match status" value="1"/>
</dbReference>
<evidence type="ECO:0000256" key="9">
    <source>
        <dbReference type="ARBA" id="ARBA00022903"/>
    </source>
</evidence>
<dbReference type="Pfam" id="PF13614">
    <property type="entry name" value="AAA_31"/>
    <property type="match status" value="1"/>
</dbReference>
<accession>A0ABY5P9P4</accession>
<evidence type="ECO:0000256" key="2">
    <source>
        <dbReference type="ARBA" id="ARBA00007316"/>
    </source>
</evidence>
<evidence type="ECO:0000256" key="8">
    <source>
        <dbReference type="ARBA" id="ARBA00022840"/>
    </source>
</evidence>
<evidence type="ECO:0000313" key="15">
    <source>
        <dbReference type="EMBL" id="UUX35249.1"/>
    </source>
</evidence>
<protein>
    <recommendedName>
        <fullName evidence="4">Tyrosine-protein kinase CpsD</fullName>
        <ecNumber evidence="3">2.7.10.2</ecNumber>
    </recommendedName>
</protein>
<evidence type="ECO:0000256" key="6">
    <source>
        <dbReference type="ARBA" id="ARBA00022741"/>
    </source>
</evidence>
<keyword evidence="7 15" id="KW-0418">Kinase</keyword>
<evidence type="ECO:0000313" key="16">
    <source>
        <dbReference type="Proteomes" id="UP001315967"/>
    </source>
</evidence>
<evidence type="ECO:0000256" key="12">
    <source>
        <dbReference type="ARBA" id="ARBA00024964"/>
    </source>
</evidence>
<keyword evidence="8" id="KW-0067">ATP-binding</keyword>
<dbReference type="InterPro" id="IPR005702">
    <property type="entry name" value="Wzc-like_C"/>
</dbReference>
<evidence type="ECO:0000256" key="3">
    <source>
        <dbReference type="ARBA" id="ARBA00011903"/>
    </source>
</evidence>
<dbReference type="PANTHER" id="PTHR32309">
    <property type="entry name" value="TYROSINE-PROTEIN KINASE"/>
    <property type="match status" value="1"/>
</dbReference>
<sequence>MFKRKEEYTSSKKRVPLISYVKPQSIQAEEFRTLRTNIEFAQFNKDVKSIAVTSSVPNEGKSTVAANLAHVFGGVDNKNVLLVDGDLRNPTIHRSFGLDNTKGLSSLLFDNTLQFNEIVQKSRELNMYFLTSGPVPPNPSELLSSARMTALMQELSDNFDIVIYDTPPVTLVTDAKILATKADSVLLVVKQNFSRKDVLKRAIQELNNINADILGFVMTNLSNTEKYGYGYKNYREQKDNN</sequence>
<keyword evidence="11" id="KW-0270">Exopolysaccharide synthesis</keyword>
<name>A0ABY5P9P4_9LACT</name>
<comment type="catalytic activity">
    <reaction evidence="13">
        <text>L-tyrosyl-[protein] + ATP = O-phospho-L-tyrosyl-[protein] + ADP + H(+)</text>
        <dbReference type="Rhea" id="RHEA:10596"/>
        <dbReference type="Rhea" id="RHEA-COMP:10136"/>
        <dbReference type="Rhea" id="RHEA-COMP:20101"/>
        <dbReference type="ChEBI" id="CHEBI:15378"/>
        <dbReference type="ChEBI" id="CHEBI:30616"/>
        <dbReference type="ChEBI" id="CHEBI:46858"/>
        <dbReference type="ChEBI" id="CHEBI:61978"/>
        <dbReference type="ChEBI" id="CHEBI:456216"/>
        <dbReference type="EC" id="2.7.10.2"/>
    </reaction>
</comment>
<dbReference type="SUPFAM" id="SSF52540">
    <property type="entry name" value="P-loop containing nucleoside triphosphate hydrolases"/>
    <property type="match status" value="1"/>
</dbReference>